<keyword evidence="2" id="KW-1185">Reference proteome</keyword>
<evidence type="ECO:0000313" key="1">
    <source>
        <dbReference type="Ensembl" id="ENSCSAVP00000008362.1"/>
    </source>
</evidence>
<reference evidence="2" key="1">
    <citation type="submission" date="2003-08" db="EMBL/GenBank/DDBJ databases">
        <authorList>
            <person name="Birren B."/>
            <person name="Nusbaum C."/>
            <person name="Abebe A."/>
            <person name="Abouelleil A."/>
            <person name="Adekoya E."/>
            <person name="Ait-zahra M."/>
            <person name="Allen N."/>
            <person name="Allen T."/>
            <person name="An P."/>
            <person name="Anderson M."/>
            <person name="Anderson S."/>
            <person name="Arachchi H."/>
            <person name="Armbruster J."/>
            <person name="Bachantsang P."/>
            <person name="Baldwin J."/>
            <person name="Barry A."/>
            <person name="Bayul T."/>
            <person name="Blitshsteyn B."/>
            <person name="Bloom T."/>
            <person name="Blye J."/>
            <person name="Boguslavskiy L."/>
            <person name="Borowsky M."/>
            <person name="Boukhgalter B."/>
            <person name="Brunache A."/>
            <person name="Butler J."/>
            <person name="Calixte N."/>
            <person name="Calvo S."/>
            <person name="Camarata J."/>
            <person name="Campo K."/>
            <person name="Chang J."/>
            <person name="Cheshatsang Y."/>
            <person name="Citroen M."/>
            <person name="Collymore A."/>
            <person name="Considine T."/>
            <person name="Cook A."/>
            <person name="Cooke P."/>
            <person name="Corum B."/>
            <person name="Cuomo C."/>
            <person name="David R."/>
            <person name="Dawoe T."/>
            <person name="Degray S."/>
            <person name="Dodge S."/>
            <person name="Dooley K."/>
            <person name="Dorje P."/>
            <person name="Dorjee K."/>
            <person name="Dorris L."/>
            <person name="Duffey N."/>
            <person name="Dupes A."/>
            <person name="Elkins T."/>
            <person name="Engels R."/>
            <person name="Erickson J."/>
            <person name="Farina A."/>
            <person name="Faro S."/>
            <person name="Ferreira P."/>
            <person name="Fischer H."/>
            <person name="Fitzgerald M."/>
            <person name="Foley K."/>
            <person name="Gage D."/>
            <person name="Galagan J."/>
            <person name="Gearin G."/>
            <person name="Gnerre S."/>
            <person name="Gnirke A."/>
            <person name="Goyette A."/>
            <person name="Graham J."/>
            <person name="Grandbois E."/>
            <person name="Gyaltsen K."/>
            <person name="Hafez N."/>
            <person name="Hagopian D."/>
            <person name="Hagos B."/>
            <person name="Hall J."/>
            <person name="Hatcher B."/>
            <person name="Heller A."/>
            <person name="Higgins H."/>
            <person name="Honan T."/>
            <person name="Horn A."/>
            <person name="Houde N."/>
            <person name="Hughes L."/>
            <person name="Hulme W."/>
            <person name="Husby E."/>
            <person name="Iliev I."/>
            <person name="Jaffe D."/>
            <person name="Jones C."/>
            <person name="Kamal M."/>
            <person name="Kamat A."/>
            <person name="Kamvysselis M."/>
            <person name="Karlsson E."/>
            <person name="Kells C."/>
            <person name="Kieu A."/>
            <person name="Kisner P."/>
            <person name="Kodira C."/>
            <person name="Kulbokas E."/>
            <person name="Labutti K."/>
            <person name="Lama D."/>
            <person name="Landers T."/>
            <person name="Leger J."/>
            <person name="Levine S."/>
            <person name="Lewis D."/>
            <person name="Lewis T."/>
            <person name="Lindblad-toh K."/>
            <person name="Liu X."/>
            <person name="Lokyitsang T."/>
            <person name="Lokyitsang Y."/>
            <person name="Lucien O."/>
            <person name="Lui A."/>
            <person name="Ma L.J."/>
            <person name="Mabbitt R."/>
            <person name="Macdonald J."/>
            <person name="Maclean C."/>
            <person name="Major J."/>
            <person name="Manning J."/>
            <person name="Marabella R."/>
            <person name="Maru K."/>
            <person name="Matthews C."/>
            <person name="Mauceli E."/>
            <person name="Mccarthy M."/>
            <person name="Mcdonough S."/>
            <person name="Mcghee T."/>
            <person name="Meldrim J."/>
            <person name="Meneus L."/>
            <person name="Mesirov J."/>
            <person name="Mihalev A."/>
            <person name="Mihova T."/>
            <person name="Mikkelsen T."/>
            <person name="Mlenga V."/>
            <person name="Moru K."/>
            <person name="Mozes J."/>
            <person name="Mulrain L."/>
            <person name="Munson G."/>
            <person name="Naylor J."/>
            <person name="Newes C."/>
            <person name="Nguyen C."/>
            <person name="Nguyen N."/>
            <person name="Nguyen T."/>
            <person name="Nicol R."/>
            <person name="Nielsen C."/>
            <person name="Nizzari M."/>
            <person name="Norbu C."/>
            <person name="Norbu N."/>
            <person name="O'donnell P."/>
            <person name="Okoawo O."/>
            <person name="O'leary S."/>
            <person name="Omotosho B."/>
            <person name="O'neill K."/>
            <person name="Osman S."/>
            <person name="Parker S."/>
            <person name="Perrin D."/>
            <person name="Phunkhang P."/>
            <person name="Piqani B."/>
            <person name="Purcell S."/>
            <person name="Rachupka T."/>
            <person name="Ramasamy U."/>
            <person name="Rameau R."/>
            <person name="Ray V."/>
            <person name="Raymond C."/>
            <person name="Retta R."/>
            <person name="Richardson S."/>
            <person name="Rise C."/>
            <person name="Rodriguez J."/>
            <person name="Rogers J."/>
            <person name="Rogov P."/>
            <person name="Rutman M."/>
            <person name="Schupbach R."/>
            <person name="Seaman C."/>
            <person name="Settipalli S."/>
            <person name="Sharpe T."/>
            <person name="Sheridan J."/>
            <person name="Sherpa N."/>
            <person name="Shi J."/>
            <person name="Smirnov S."/>
            <person name="Smith C."/>
            <person name="Sougnez C."/>
            <person name="Spencer B."/>
            <person name="Stalker J."/>
            <person name="Stange-thomann N."/>
            <person name="Stavropoulos S."/>
            <person name="Stetson K."/>
            <person name="Stone C."/>
            <person name="Stone S."/>
            <person name="Stubbs M."/>
            <person name="Talamas J."/>
            <person name="Tchuinga P."/>
            <person name="Tenzing P."/>
            <person name="Tesfaye S."/>
            <person name="Theodore J."/>
            <person name="Thoulutsang Y."/>
            <person name="Topham K."/>
            <person name="Towey S."/>
            <person name="Tsamla T."/>
            <person name="Tsomo N."/>
            <person name="Vallee D."/>
            <person name="Vassiliev H."/>
            <person name="Venkataraman V."/>
            <person name="Vinson J."/>
            <person name="Vo A."/>
            <person name="Wade C."/>
            <person name="Wang S."/>
            <person name="Wangchuk T."/>
            <person name="Wangdi T."/>
            <person name="Whittaker C."/>
            <person name="Wilkinson J."/>
            <person name="Wu Y."/>
            <person name="Wyman D."/>
            <person name="Yadav S."/>
            <person name="Yang S."/>
            <person name="Yang X."/>
            <person name="Yeager S."/>
            <person name="Yee E."/>
            <person name="Young G."/>
            <person name="Zainoun J."/>
            <person name="Zembeck L."/>
            <person name="Zimmer A."/>
            <person name="Zody M."/>
            <person name="Lander E."/>
        </authorList>
    </citation>
    <scope>NUCLEOTIDE SEQUENCE [LARGE SCALE GENOMIC DNA]</scope>
</reference>
<dbReference type="HOGENOM" id="CLU_2849012_0_0_1"/>
<dbReference type="Proteomes" id="UP000007875">
    <property type="component" value="Unassembled WGS sequence"/>
</dbReference>
<dbReference type="InParanoid" id="H2YSQ2"/>
<reference evidence="1" key="3">
    <citation type="submission" date="2025-09" db="UniProtKB">
        <authorList>
            <consortium name="Ensembl"/>
        </authorList>
    </citation>
    <scope>IDENTIFICATION</scope>
</reference>
<dbReference type="Ensembl" id="ENSCSAVT00000008470.1">
    <property type="protein sequence ID" value="ENSCSAVP00000008362.1"/>
    <property type="gene ID" value="ENSCSAVG00000004974.1"/>
</dbReference>
<sequence length="65" mass="7301">MGRGLILTLNYKNANTCGGIPDVFAVRLCQTRIFPFTDDQARDGQGQDDRISSNIDAIKRMEVKR</sequence>
<organism evidence="1 2">
    <name type="scientific">Ciona savignyi</name>
    <name type="common">Pacific transparent sea squirt</name>
    <dbReference type="NCBI Taxonomy" id="51511"/>
    <lineage>
        <taxon>Eukaryota</taxon>
        <taxon>Metazoa</taxon>
        <taxon>Chordata</taxon>
        <taxon>Tunicata</taxon>
        <taxon>Ascidiacea</taxon>
        <taxon>Phlebobranchia</taxon>
        <taxon>Cionidae</taxon>
        <taxon>Ciona</taxon>
    </lineage>
</organism>
<reference evidence="1" key="2">
    <citation type="submission" date="2025-08" db="UniProtKB">
        <authorList>
            <consortium name="Ensembl"/>
        </authorList>
    </citation>
    <scope>IDENTIFICATION</scope>
</reference>
<evidence type="ECO:0000313" key="2">
    <source>
        <dbReference type="Proteomes" id="UP000007875"/>
    </source>
</evidence>
<proteinExistence type="predicted"/>
<dbReference type="AlphaFoldDB" id="H2YSQ2"/>
<name>H2YSQ2_CIOSA</name>
<protein>
    <submittedName>
        <fullName evidence="1">Uncharacterized protein</fullName>
    </submittedName>
</protein>
<accession>H2YSQ2</accession>